<keyword evidence="2" id="KW-1185">Reference proteome</keyword>
<reference evidence="1 2" key="1">
    <citation type="submission" date="2023-06" db="EMBL/GenBank/DDBJ databases">
        <title>Sporosarcina sp. nov., isolated from Korean tranditional fermented seafood 'Jeotgal'.</title>
        <authorList>
            <person name="Yang A.I."/>
            <person name="Shin N.-R."/>
        </authorList>
    </citation>
    <scope>NUCLEOTIDE SEQUENCE [LARGE SCALE GENOMIC DNA]</scope>
    <source>
        <strain evidence="1 2">T2O-4</strain>
    </source>
</reference>
<evidence type="ECO:0000313" key="2">
    <source>
        <dbReference type="Proteomes" id="UP001303902"/>
    </source>
</evidence>
<dbReference type="EMBL" id="CP129118">
    <property type="protein sequence ID" value="WOV86215.1"/>
    <property type="molecule type" value="Genomic_DNA"/>
</dbReference>
<sequence length="472" mass="53053">MKIIIRTVFLLAIINIVLLYMHYSQLADASEDPAKKSKYSQEIEVINRVDELIVRHHFNKLDTSRHEIVLPVGSKDPSCYMETESACTRINENTTAFLEGDGDQQSISYIIPKQGELGSRKLFKAPFASLRNERVMSTILHITDETNTGGMWISGLQLVGSKKLDMIEYSLFTGTGQVTDLYWQRNALPLTFEGSHISIYGNDADAGLVAVMTDNLEQLKANHVDMVFDGTSKSLESDRMIITSGNKSSVYIEAVRKSIRTQYMIPSNEYITADLVSSLLLEKPAGGKKSNSAYQELVSVLTPSQSNSLKIDLEERRGSKVDAIVLDEMIGTNTGKHTSFVQKNVEAVYPLLFEESREVLVGGERVDGLNVIVKGGRTLYPADKVLGQLGYSVSSNNRSLYIENETDKLRFSLRDPFYVLHEKRHTLRETPFELIGDDYYFEEDALRRIFQLSIQKSDDIITVTSLKRGNSE</sequence>
<name>A0ABZ0L0S4_9BACL</name>
<accession>A0ABZ0L0S4</accession>
<organism evidence="1 2">
    <name type="scientific">Sporosarcina oncorhynchi</name>
    <dbReference type="NCBI Taxonomy" id="3056444"/>
    <lineage>
        <taxon>Bacteria</taxon>
        <taxon>Bacillati</taxon>
        <taxon>Bacillota</taxon>
        <taxon>Bacilli</taxon>
        <taxon>Bacillales</taxon>
        <taxon>Caryophanaceae</taxon>
        <taxon>Sporosarcina</taxon>
    </lineage>
</organism>
<evidence type="ECO:0000313" key="1">
    <source>
        <dbReference type="EMBL" id="WOV86215.1"/>
    </source>
</evidence>
<protein>
    <submittedName>
        <fullName evidence="1">Uncharacterized protein</fullName>
    </submittedName>
</protein>
<gene>
    <name evidence="1" type="ORF">QWT69_09665</name>
</gene>
<dbReference type="RefSeq" id="WP_317965164.1">
    <property type="nucleotide sequence ID" value="NZ_CP129118.1"/>
</dbReference>
<dbReference type="Proteomes" id="UP001303902">
    <property type="component" value="Chromosome"/>
</dbReference>
<proteinExistence type="predicted"/>